<feature type="region of interest" description="Disordered" evidence="1">
    <location>
        <begin position="1"/>
        <end position="41"/>
    </location>
</feature>
<dbReference type="InterPro" id="IPR025738">
    <property type="entry name" value="BatD"/>
</dbReference>
<gene>
    <name evidence="3" type="ORF">F0357_20465</name>
</gene>
<evidence type="ECO:0000313" key="4">
    <source>
        <dbReference type="Proteomes" id="UP000332515"/>
    </source>
</evidence>
<dbReference type="Proteomes" id="UP000332515">
    <property type="component" value="Unassembled WGS sequence"/>
</dbReference>
<dbReference type="InterPro" id="IPR057699">
    <property type="entry name" value="DUF7939"/>
</dbReference>
<dbReference type="PANTHER" id="PTHR40940:SF1">
    <property type="entry name" value="PROTEIN BATD"/>
    <property type="match status" value="1"/>
</dbReference>
<dbReference type="EMBL" id="VWNA01000003">
    <property type="protein sequence ID" value="MQT14983.1"/>
    <property type="molecule type" value="Genomic_DNA"/>
</dbReference>
<feature type="region of interest" description="Disordered" evidence="1">
    <location>
        <begin position="316"/>
        <end position="343"/>
    </location>
</feature>
<evidence type="ECO:0000256" key="1">
    <source>
        <dbReference type="SAM" id="MobiDB-lite"/>
    </source>
</evidence>
<feature type="compositionally biased region" description="Pro residues" evidence="1">
    <location>
        <begin position="333"/>
        <end position="343"/>
    </location>
</feature>
<evidence type="ECO:0000313" key="3">
    <source>
        <dbReference type="EMBL" id="MQT14983.1"/>
    </source>
</evidence>
<feature type="compositionally biased region" description="Basic and acidic residues" evidence="1">
    <location>
        <begin position="8"/>
        <end position="28"/>
    </location>
</feature>
<organism evidence="3 4">
    <name type="scientific">Segnochrobactrum spirostomi</name>
    <dbReference type="NCBI Taxonomy" id="2608987"/>
    <lineage>
        <taxon>Bacteria</taxon>
        <taxon>Pseudomonadati</taxon>
        <taxon>Pseudomonadota</taxon>
        <taxon>Alphaproteobacteria</taxon>
        <taxon>Hyphomicrobiales</taxon>
        <taxon>Segnochrobactraceae</taxon>
        <taxon>Segnochrobactrum</taxon>
    </lineage>
</organism>
<accession>A0A6A7Y6U7</accession>
<dbReference type="Pfam" id="PF25607">
    <property type="entry name" value="DUF7939"/>
    <property type="match status" value="1"/>
</dbReference>
<reference evidence="3 4" key="1">
    <citation type="submission" date="2019-09" db="EMBL/GenBank/DDBJ databases">
        <title>Segnochrobactrum spirostomi gen. nov., sp. nov., isolated from the ciliate Spirostomum cf. yagiui and description of a novel family, Segnochrobactraceae fam. nov. within the order Rhizobiales of the class Alphaproteobacteria.</title>
        <authorList>
            <person name="Akter S."/>
            <person name="Shazib S.U.A."/>
            <person name="Shin M.K."/>
        </authorList>
    </citation>
    <scope>NUCLEOTIDE SEQUENCE [LARGE SCALE GENOMIC DNA]</scope>
    <source>
        <strain evidence="3 4">Sp-1</strain>
    </source>
</reference>
<sequence>MGVDPVAEEDRRPRHSVDRARRLQDRAGHRQGRGADPGQAENRKLFVELDVKDQKPFVQSDVPVTVRIYDSVGVRSGALEDPTADGATFTRQGDQRAYDKTIGGRRYRVIEQDYLMQPQRSGKIEIPAISLQANVPGDRRAGLPPDMAQLLGSSGFDMSLVDSAFDPGRNVTVRSNPVDIDVQSRPADAKGWFLPARQVKLTETWSPDLAKARVGDTLTRKIRLEAVGAGLNQLPPLTMTDVAGVRQYEEASQTNSVPSSQGQTAVLDKTISVVPTAAGTVSLPPVEVGWWNTKTGKAETATLPAVTLNVAPAANGASAAPAPTAAPAAATPAPAPVAAEPPPVATDADGGILAYWKQSPHWQLGLAAALAVIAGAAVALARFSRRSGVPAAVAERREAFAEEGAERSIAQDLEAACRTNDAPRAHRAFLAWARHAGYKPGASDFRTPQLQAAADGLQRRLYAPEAGTWDGAGFLAAWRAEQKARGKADDAAAPRGLMPLYPKLG</sequence>
<evidence type="ECO:0000259" key="2">
    <source>
        <dbReference type="Pfam" id="PF25607"/>
    </source>
</evidence>
<proteinExistence type="predicted"/>
<feature type="domain" description="DUF7939" evidence="2">
    <location>
        <begin position="407"/>
        <end position="484"/>
    </location>
</feature>
<protein>
    <submittedName>
        <fullName evidence="3">Protein BatD</fullName>
    </submittedName>
</protein>
<dbReference type="AlphaFoldDB" id="A0A6A7Y6U7"/>
<keyword evidence="4" id="KW-1185">Reference proteome</keyword>
<name>A0A6A7Y6U7_9HYPH</name>
<dbReference type="PANTHER" id="PTHR40940">
    <property type="entry name" value="PROTEIN BATD-RELATED"/>
    <property type="match status" value="1"/>
</dbReference>
<comment type="caution">
    <text evidence="3">The sequence shown here is derived from an EMBL/GenBank/DDBJ whole genome shotgun (WGS) entry which is preliminary data.</text>
</comment>
<feature type="compositionally biased region" description="Low complexity" evidence="1">
    <location>
        <begin position="316"/>
        <end position="332"/>
    </location>
</feature>